<evidence type="ECO:0000256" key="2">
    <source>
        <dbReference type="ARBA" id="ARBA00007533"/>
    </source>
</evidence>
<name>A0A1F5VGN0_9BACT</name>
<dbReference type="InterPro" id="IPR004468">
    <property type="entry name" value="CTP_synthase"/>
</dbReference>
<comment type="similarity">
    <text evidence="2">Belongs to the CTP synthase family.</text>
</comment>
<evidence type="ECO:0000256" key="8">
    <source>
        <dbReference type="ARBA" id="ARBA00022842"/>
    </source>
</evidence>
<reference evidence="18 19" key="1">
    <citation type="journal article" date="2016" name="Nat. Commun.">
        <title>Thousands of microbial genomes shed light on interconnected biogeochemical processes in an aquifer system.</title>
        <authorList>
            <person name="Anantharaman K."/>
            <person name="Brown C.T."/>
            <person name="Hug L.A."/>
            <person name="Sharon I."/>
            <person name="Castelle C.J."/>
            <person name="Probst A.J."/>
            <person name="Thomas B.C."/>
            <person name="Singh A."/>
            <person name="Wilkins M.J."/>
            <person name="Karaoz U."/>
            <person name="Brodie E.L."/>
            <person name="Williams K.H."/>
            <person name="Hubbard S.S."/>
            <person name="Banfield J.F."/>
        </authorList>
    </citation>
    <scope>NUCLEOTIDE SEQUENCE [LARGE SCALE GENOMIC DNA]</scope>
</reference>
<dbReference type="NCBIfam" id="NF003792">
    <property type="entry name" value="PRK05380.1"/>
    <property type="match status" value="1"/>
</dbReference>
<dbReference type="GO" id="GO:0005524">
    <property type="term" value="F:ATP binding"/>
    <property type="evidence" value="ECO:0007669"/>
    <property type="project" value="UniProtKB-KW"/>
</dbReference>
<evidence type="ECO:0000256" key="13">
    <source>
        <dbReference type="ARBA" id="ARBA00075170"/>
    </source>
</evidence>
<comment type="catalytic activity">
    <reaction evidence="11">
        <text>UTP + L-glutamine + ATP + H2O = CTP + L-glutamate + ADP + phosphate + 2 H(+)</text>
        <dbReference type="Rhea" id="RHEA:26426"/>
        <dbReference type="ChEBI" id="CHEBI:15377"/>
        <dbReference type="ChEBI" id="CHEBI:15378"/>
        <dbReference type="ChEBI" id="CHEBI:29985"/>
        <dbReference type="ChEBI" id="CHEBI:30616"/>
        <dbReference type="ChEBI" id="CHEBI:37563"/>
        <dbReference type="ChEBI" id="CHEBI:43474"/>
        <dbReference type="ChEBI" id="CHEBI:46398"/>
        <dbReference type="ChEBI" id="CHEBI:58359"/>
        <dbReference type="ChEBI" id="CHEBI:456216"/>
        <dbReference type="EC" id="6.3.4.2"/>
    </reaction>
</comment>
<dbReference type="STRING" id="1798325.A2834_02010"/>
<dbReference type="EMBL" id="MFHD01000023">
    <property type="protein sequence ID" value="OGF62081.1"/>
    <property type="molecule type" value="Genomic_DNA"/>
</dbReference>
<dbReference type="Pfam" id="PF06418">
    <property type="entry name" value="CTP_synth_N"/>
    <property type="match status" value="1"/>
</dbReference>
<dbReference type="FunFam" id="3.40.50.880:FF:000002">
    <property type="entry name" value="CTP synthase"/>
    <property type="match status" value="1"/>
</dbReference>
<keyword evidence="7" id="KW-0067">ATP-binding</keyword>
<dbReference type="InterPro" id="IPR029062">
    <property type="entry name" value="Class_I_gatase-like"/>
</dbReference>
<evidence type="ECO:0000313" key="19">
    <source>
        <dbReference type="Proteomes" id="UP000179251"/>
    </source>
</evidence>
<dbReference type="FunFam" id="3.40.50.300:FF:000009">
    <property type="entry name" value="CTP synthase"/>
    <property type="match status" value="1"/>
</dbReference>
<evidence type="ECO:0000256" key="1">
    <source>
        <dbReference type="ARBA" id="ARBA00005171"/>
    </source>
</evidence>
<comment type="caution">
    <text evidence="18">The sequence shown here is derived from an EMBL/GenBank/DDBJ whole genome shotgun (WGS) entry which is preliminary data.</text>
</comment>
<dbReference type="SUPFAM" id="SSF52540">
    <property type="entry name" value="P-loop containing nucleoside triphosphate hydrolases"/>
    <property type="match status" value="1"/>
</dbReference>
<sequence length="555" mass="62187">MPRFIFVIGGVMSGIGKGITTASIARILKSKGFRATCVKIDPYLNVDAGTMNPTEHGEVFVTEDGRECDQDIGNYERFLDENILSINYMTSGSVYLSVIERERALEYGGKCVETVPHIPEEVIRRLSAAARRTKADFVLVEIGGTVGEYQNLVYLEAARMMHLRNPQNVIFVLVSYLPVPKQIGEMKTKPTQYAVHSLNAAGIQPDFIVARSEMPLDEPRKKKLSIFCNIGPGDIISAPDIDNIYEVPINFEKDKFGLKILNKFGIRARKQDLGSWTRMVRKSRLAKTDVVIGIVGKYFGSGNFTLTDSYISVIEAIKHSAWSCGRRPKILWLDAESYEKNIRNMKKELARLDGIIVPGGFGKRGAEGKIKAIEYARKNKKPYLGLCYGMQLAIVEFARHVAGLAGAHTTEVNPRTKYPVIDLMSEQKEKVFGKRLGGTMRLGAYACRLSEGTKAKFSYGLPAGKAGVRTVYERHRHRYEFNSSFKKVLESKGLVVSGVNPESNLIEIIELRDHPFFMGAQFHPEFKSRPLNPHPLFREFIRAAIKNKKGAIIKK</sequence>
<accession>A0A1F5VGN0</accession>
<evidence type="ECO:0000256" key="7">
    <source>
        <dbReference type="ARBA" id="ARBA00022840"/>
    </source>
</evidence>
<dbReference type="GO" id="GO:0097268">
    <property type="term" value="C:cytoophidium"/>
    <property type="evidence" value="ECO:0007669"/>
    <property type="project" value="UniProtKB-ARBA"/>
</dbReference>
<dbReference type="Gene3D" id="3.40.50.880">
    <property type="match status" value="1"/>
</dbReference>
<evidence type="ECO:0000256" key="6">
    <source>
        <dbReference type="ARBA" id="ARBA00022741"/>
    </source>
</evidence>
<keyword evidence="6" id="KW-0547">Nucleotide-binding</keyword>
<dbReference type="Pfam" id="PF00117">
    <property type="entry name" value="GATase"/>
    <property type="match status" value="1"/>
</dbReference>
<dbReference type="InterPro" id="IPR027417">
    <property type="entry name" value="P-loop_NTPase"/>
</dbReference>
<gene>
    <name evidence="18" type="ORF">A2834_02010</name>
</gene>
<organism evidence="18 19">
    <name type="scientific">Candidatus Giovannonibacteria bacterium RIFCSPHIGHO2_01_FULL_45_23</name>
    <dbReference type="NCBI Taxonomy" id="1798325"/>
    <lineage>
        <taxon>Bacteria</taxon>
        <taxon>Candidatus Giovannoniibacteriota</taxon>
    </lineage>
</organism>
<dbReference type="GO" id="GO:0019856">
    <property type="term" value="P:pyrimidine nucleobase biosynthetic process"/>
    <property type="evidence" value="ECO:0007669"/>
    <property type="project" value="TreeGrafter"/>
</dbReference>
<dbReference type="EC" id="6.3.4.2" evidence="3"/>
<evidence type="ECO:0000313" key="18">
    <source>
        <dbReference type="EMBL" id="OGF62081.1"/>
    </source>
</evidence>
<keyword evidence="8" id="KW-0460">Magnesium</keyword>
<evidence type="ECO:0000256" key="10">
    <source>
        <dbReference type="ARBA" id="ARBA00022975"/>
    </source>
</evidence>
<dbReference type="Gene3D" id="3.40.50.300">
    <property type="entry name" value="P-loop containing nucleotide triphosphate hydrolases"/>
    <property type="match status" value="1"/>
</dbReference>
<dbReference type="PROSITE" id="PS51273">
    <property type="entry name" value="GATASE_TYPE_1"/>
    <property type="match status" value="1"/>
</dbReference>
<dbReference type="UniPathway" id="UPA00159">
    <property type="reaction ID" value="UER00277"/>
</dbReference>
<proteinExistence type="inferred from homology"/>
<keyword evidence="10" id="KW-0665">Pyrimidine biosynthesis</keyword>
<evidence type="ECO:0000256" key="9">
    <source>
        <dbReference type="ARBA" id="ARBA00022962"/>
    </source>
</evidence>
<dbReference type="CDD" id="cd01746">
    <property type="entry name" value="GATase1_CTP_Synthase"/>
    <property type="match status" value="1"/>
</dbReference>
<dbReference type="GO" id="GO:0044210">
    <property type="term" value="P:'de novo' CTP biosynthetic process"/>
    <property type="evidence" value="ECO:0007669"/>
    <property type="project" value="UniProtKB-UniPathway"/>
</dbReference>
<keyword evidence="9" id="KW-0315">Glutamine amidotransferase</keyword>
<dbReference type="Proteomes" id="UP000179251">
    <property type="component" value="Unassembled WGS sequence"/>
</dbReference>
<dbReference type="SUPFAM" id="SSF52317">
    <property type="entry name" value="Class I glutamine amidotransferase-like"/>
    <property type="match status" value="1"/>
</dbReference>
<evidence type="ECO:0000256" key="4">
    <source>
        <dbReference type="ARBA" id="ARBA00022598"/>
    </source>
</evidence>
<dbReference type="GO" id="GO:0046872">
    <property type="term" value="F:metal ion binding"/>
    <property type="evidence" value="ECO:0007669"/>
    <property type="project" value="UniProtKB-KW"/>
</dbReference>
<dbReference type="AlphaFoldDB" id="A0A1F5VGN0"/>
<feature type="domain" description="CTP synthase N-terminal" evidence="17">
    <location>
        <begin position="3"/>
        <end position="265"/>
    </location>
</feature>
<evidence type="ECO:0000259" key="17">
    <source>
        <dbReference type="Pfam" id="PF06418"/>
    </source>
</evidence>
<evidence type="ECO:0000256" key="5">
    <source>
        <dbReference type="ARBA" id="ARBA00022723"/>
    </source>
</evidence>
<dbReference type="GO" id="GO:0042802">
    <property type="term" value="F:identical protein binding"/>
    <property type="evidence" value="ECO:0007669"/>
    <property type="project" value="TreeGrafter"/>
</dbReference>
<evidence type="ECO:0000256" key="11">
    <source>
        <dbReference type="ARBA" id="ARBA00047781"/>
    </source>
</evidence>
<evidence type="ECO:0000256" key="3">
    <source>
        <dbReference type="ARBA" id="ARBA00012291"/>
    </source>
</evidence>
<comment type="pathway">
    <text evidence="1">Pyrimidine metabolism; CTP biosynthesis via de novo pathway; CTP from UDP: step 2/2.</text>
</comment>
<evidence type="ECO:0000256" key="12">
    <source>
        <dbReference type="ARBA" id="ARBA00070745"/>
    </source>
</evidence>
<dbReference type="GO" id="GO:0003883">
    <property type="term" value="F:CTP synthase activity"/>
    <property type="evidence" value="ECO:0007669"/>
    <property type="project" value="UniProtKB-EC"/>
</dbReference>
<evidence type="ECO:0000256" key="15">
    <source>
        <dbReference type="ARBA" id="ARBA00083191"/>
    </source>
</evidence>
<evidence type="ECO:0000259" key="16">
    <source>
        <dbReference type="Pfam" id="PF00117"/>
    </source>
</evidence>
<dbReference type="InterPro" id="IPR017926">
    <property type="entry name" value="GATASE"/>
</dbReference>
<feature type="domain" description="Glutamine amidotransferase" evidence="16">
    <location>
        <begin position="306"/>
        <end position="542"/>
    </location>
</feature>
<dbReference type="NCBIfam" id="TIGR00337">
    <property type="entry name" value="PyrG"/>
    <property type="match status" value="1"/>
</dbReference>
<keyword evidence="5" id="KW-0479">Metal-binding</keyword>
<protein>
    <recommendedName>
        <fullName evidence="12">CTP synthase</fullName>
        <ecNumber evidence="3">6.3.4.2</ecNumber>
    </recommendedName>
    <alternativeName>
        <fullName evidence="14">Cytidine 5'-triphosphate synthase</fullName>
    </alternativeName>
    <alternativeName>
        <fullName evidence="15">Cytidine triphosphate synthetase</fullName>
    </alternativeName>
    <alternativeName>
        <fullName evidence="13">UTP--ammonia ligase</fullName>
    </alternativeName>
</protein>
<dbReference type="InterPro" id="IPR017456">
    <property type="entry name" value="CTP_synthase_N"/>
</dbReference>
<dbReference type="PANTHER" id="PTHR11550">
    <property type="entry name" value="CTP SYNTHASE"/>
    <property type="match status" value="1"/>
</dbReference>
<dbReference type="InterPro" id="IPR033828">
    <property type="entry name" value="GATase1_CTP_Synthase"/>
</dbReference>
<keyword evidence="4" id="KW-0436">Ligase</keyword>
<dbReference type="PANTHER" id="PTHR11550:SF0">
    <property type="entry name" value="CTP SYNTHASE-RELATED"/>
    <property type="match status" value="1"/>
</dbReference>
<evidence type="ECO:0000256" key="14">
    <source>
        <dbReference type="ARBA" id="ARBA00079941"/>
    </source>
</evidence>